<feature type="signal peptide" evidence="6">
    <location>
        <begin position="1"/>
        <end position="32"/>
    </location>
</feature>
<evidence type="ECO:0000256" key="5">
    <source>
        <dbReference type="PROSITE-ProRule" id="PRU00276"/>
    </source>
</evidence>
<dbReference type="SUPFAM" id="SSF55486">
    <property type="entry name" value="Metalloproteases ('zincins'), catalytic domain"/>
    <property type="match status" value="1"/>
</dbReference>
<accession>A0A224YN89</accession>
<feature type="chain" id="PRO_5012872373" evidence="6">
    <location>
        <begin position="33"/>
        <end position="513"/>
    </location>
</feature>
<proteinExistence type="predicted"/>
<organism evidence="8">
    <name type="scientific">Rhipicephalus zambeziensis</name>
    <dbReference type="NCBI Taxonomy" id="60191"/>
    <lineage>
        <taxon>Eukaryota</taxon>
        <taxon>Metazoa</taxon>
        <taxon>Ecdysozoa</taxon>
        <taxon>Arthropoda</taxon>
        <taxon>Chelicerata</taxon>
        <taxon>Arachnida</taxon>
        <taxon>Acari</taxon>
        <taxon>Parasitiformes</taxon>
        <taxon>Ixodida</taxon>
        <taxon>Ixodoidea</taxon>
        <taxon>Ixodidae</taxon>
        <taxon>Rhipicephalinae</taxon>
        <taxon>Rhipicephalus</taxon>
        <taxon>Rhipicephalus</taxon>
    </lineage>
</organism>
<dbReference type="PANTHER" id="PTHR11905:SF159">
    <property type="entry name" value="ADAM METALLOPROTEASE"/>
    <property type="match status" value="1"/>
</dbReference>
<dbReference type="GO" id="GO:0006509">
    <property type="term" value="P:membrane protein ectodomain proteolysis"/>
    <property type="evidence" value="ECO:0007669"/>
    <property type="project" value="TreeGrafter"/>
</dbReference>
<keyword evidence="6" id="KW-0732">Signal</keyword>
<dbReference type="Pfam" id="PF13688">
    <property type="entry name" value="Reprolysin_5"/>
    <property type="match status" value="1"/>
</dbReference>
<keyword evidence="4" id="KW-0482">Metalloprotease</keyword>
<dbReference type="Gene3D" id="3.40.390.10">
    <property type="entry name" value="Collagenase (Catalytic Domain)"/>
    <property type="match status" value="1"/>
</dbReference>
<feature type="domain" description="Peptidase M12B" evidence="7">
    <location>
        <begin position="188"/>
        <end position="411"/>
    </location>
</feature>
<comment type="caution">
    <text evidence="5">Lacks conserved residue(s) required for the propagation of feature annotation.</text>
</comment>
<keyword evidence="1" id="KW-0645">Protease</keyword>
<evidence type="ECO:0000256" key="4">
    <source>
        <dbReference type="ARBA" id="ARBA00023049"/>
    </source>
</evidence>
<evidence type="ECO:0000256" key="1">
    <source>
        <dbReference type="ARBA" id="ARBA00022670"/>
    </source>
</evidence>
<evidence type="ECO:0000256" key="2">
    <source>
        <dbReference type="ARBA" id="ARBA00022801"/>
    </source>
</evidence>
<feature type="binding site" evidence="5">
    <location>
        <position position="338"/>
    </location>
    <ligand>
        <name>Zn(2+)</name>
        <dbReference type="ChEBI" id="CHEBI:29105"/>
        <note>catalytic</note>
    </ligand>
</feature>
<sequence>MQPEHRMRAEAFLHRLYVALLLLSSQALKGLGYRAVVYPKLFEGRDENTRVLKINDEITLNLRPSSILREDFFVRKYREGVPEYKYFDVEALQQDLYHDAKQLACVSVTEEDRILRVEGVVGPNLKIRPIEASERSVYGDQAHIVDTIEDSNSGIVYGKIAEDRVTISERSTNGRVGYDASKFNVDIIYPEVLITCDSVFFAGFKDKAALIKYVVIMFQVVTLRYSTVTHPRIQPILRGIEISNKTEEDKYYNYLGDGIDAIPSLYNVKDYVVEKRELYVEFDLIYFLTGYDMIVPGDGGWDRGYRGFAFVGSACLDTREQLGEDTPNSFIGIRTMTHEMAHTLGCDHDESTIDGHLDGYVANSTYCPWNDGYLMSYVIKDSRSMQFSDCCAYDMRRYSWMHGAGCLHKKSTKRISSKLRKIYKWPGEFTKKDKQCQLTYPFLTPTYYIKESTTHDCMMSCYVPKNNRRGNYSSWVTECFDGSRCGKRRSRICLNGKCLKDPRLHGQKPKKSH</sequence>
<evidence type="ECO:0000256" key="3">
    <source>
        <dbReference type="ARBA" id="ARBA00022833"/>
    </source>
</evidence>
<keyword evidence="5" id="KW-0479">Metal-binding</keyword>
<dbReference type="InterPro" id="IPR001590">
    <property type="entry name" value="Peptidase_M12B"/>
</dbReference>
<dbReference type="AlphaFoldDB" id="A0A224YN89"/>
<feature type="binding site" evidence="5">
    <location>
        <position position="342"/>
    </location>
    <ligand>
        <name>Zn(2+)</name>
        <dbReference type="ChEBI" id="CHEBI:29105"/>
        <note>catalytic</note>
    </ligand>
</feature>
<reference evidence="8" key="1">
    <citation type="journal article" date="2017" name="Parasit. Vectors">
        <title>Sialotranscriptomics of Rhipicephalus zambeziensis reveals intricate expression profiles of secretory proteins and suggests tight temporal transcriptional regulation during blood-feeding.</title>
        <authorList>
            <person name="de Castro M.H."/>
            <person name="de Klerk D."/>
            <person name="Pienaar R."/>
            <person name="Rees D.J.G."/>
            <person name="Mans B.J."/>
        </authorList>
    </citation>
    <scope>NUCLEOTIDE SEQUENCE</scope>
    <source>
        <tissue evidence="8">Salivary glands</tissue>
    </source>
</reference>
<feature type="active site" evidence="5">
    <location>
        <position position="339"/>
    </location>
</feature>
<dbReference type="GO" id="GO:0004222">
    <property type="term" value="F:metalloendopeptidase activity"/>
    <property type="evidence" value="ECO:0007669"/>
    <property type="project" value="InterPro"/>
</dbReference>
<feature type="binding site" evidence="5">
    <location>
        <position position="348"/>
    </location>
    <ligand>
        <name>Zn(2+)</name>
        <dbReference type="ChEBI" id="CHEBI:29105"/>
        <note>catalytic</note>
    </ligand>
</feature>
<evidence type="ECO:0000259" key="7">
    <source>
        <dbReference type="PROSITE" id="PS50215"/>
    </source>
</evidence>
<name>A0A224YN89_9ACAR</name>
<dbReference type="GO" id="GO:0046872">
    <property type="term" value="F:metal ion binding"/>
    <property type="evidence" value="ECO:0007669"/>
    <property type="project" value="UniProtKB-KW"/>
</dbReference>
<dbReference type="EMBL" id="GFPF01004895">
    <property type="protein sequence ID" value="MAA16041.1"/>
    <property type="molecule type" value="Transcribed_RNA"/>
</dbReference>
<keyword evidence="2" id="KW-0378">Hydrolase</keyword>
<evidence type="ECO:0000313" key="8">
    <source>
        <dbReference type="EMBL" id="MAA16041.1"/>
    </source>
</evidence>
<keyword evidence="3 5" id="KW-0862">Zinc</keyword>
<protein>
    <submittedName>
        <fullName evidence="8">Reprolysin</fullName>
    </submittedName>
</protein>
<dbReference type="PROSITE" id="PS50215">
    <property type="entry name" value="ADAM_MEPRO"/>
    <property type="match status" value="1"/>
</dbReference>
<dbReference type="InterPro" id="IPR024079">
    <property type="entry name" value="MetalloPept_cat_dom_sf"/>
</dbReference>
<evidence type="ECO:0000256" key="6">
    <source>
        <dbReference type="SAM" id="SignalP"/>
    </source>
</evidence>
<dbReference type="Gene3D" id="3.40.1620.60">
    <property type="match status" value="1"/>
</dbReference>
<dbReference type="PANTHER" id="PTHR11905">
    <property type="entry name" value="ADAM A DISINTEGRIN AND METALLOPROTEASE DOMAIN"/>
    <property type="match status" value="1"/>
</dbReference>